<protein>
    <submittedName>
        <fullName evidence="1">Uncharacterized protein</fullName>
    </submittedName>
</protein>
<name>A0A2P2NSC0_RHIMU</name>
<evidence type="ECO:0000313" key="1">
    <source>
        <dbReference type="EMBL" id="MBX45412.1"/>
    </source>
</evidence>
<dbReference type="AlphaFoldDB" id="A0A2P2NSC0"/>
<proteinExistence type="predicted"/>
<reference evidence="1" key="1">
    <citation type="submission" date="2018-02" db="EMBL/GenBank/DDBJ databases">
        <title>Rhizophora mucronata_Transcriptome.</title>
        <authorList>
            <person name="Meera S.P."/>
            <person name="Sreeshan A."/>
            <person name="Augustine A."/>
        </authorList>
    </citation>
    <scope>NUCLEOTIDE SEQUENCE</scope>
    <source>
        <tissue evidence="1">Leaf</tissue>
    </source>
</reference>
<accession>A0A2P2NSC0</accession>
<sequence>MLLNMLCCMEQFLLLSSHNSSFSVSNRLNFMALLDHL</sequence>
<dbReference type="EMBL" id="GGEC01064928">
    <property type="protein sequence ID" value="MBX45412.1"/>
    <property type="molecule type" value="Transcribed_RNA"/>
</dbReference>
<organism evidence="1">
    <name type="scientific">Rhizophora mucronata</name>
    <name type="common">Asiatic mangrove</name>
    <dbReference type="NCBI Taxonomy" id="61149"/>
    <lineage>
        <taxon>Eukaryota</taxon>
        <taxon>Viridiplantae</taxon>
        <taxon>Streptophyta</taxon>
        <taxon>Embryophyta</taxon>
        <taxon>Tracheophyta</taxon>
        <taxon>Spermatophyta</taxon>
        <taxon>Magnoliopsida</taxon>
        <taxon>eudicotyledons</taxon>
        <taxon>Gunneridae</taxon>
        <taxon>Pentapetalae</taxon>
        <taxon>rosids</taxon>
        <taxon>fabids</taxon>
        <taxon>Malpighiales</taxon>
        <taxon>Rhizophoraceae</taxon>
        <taxon>Rhizophora</taxon>
    </lineage>
</organism>